<gene>
    <name evidence="3" type="ORF">J3R30DRAFT_3538155</name>
</gene>
<evidence type="ECO:0000313" key="3">
    <source>
        <dbReference type="EMBL" id="KAJ4470094.1"/>
    </source>
</evidence>
<dbReference type="OrthoDB" id="3267855at2759"/>
<dbReference type="EMBL" id="JAOTPV010000027">
    <property type="protein sequence ID" value="KAJ4470094.1"/>
    <property type="molecule type" value="Genomic_DNA"/>
</dbReference>
<evidence type="ECO:0000313" key="4">
    <source>
        <dbReference type="Proteomes" id="UP001150266"/>
    </source>
</evidence>
<feature type="transmembrane region" description="Helical" evidence="1">
    <location>
        <begin position="44"/>
        <end position="62"/>
    </location>
</feature>
<organism evidence="3 4">
    <name type="scientific">Lentinula aciculospora</name>
    <dbReference type="NCBI Taxonomy" id="153920"/>
    <lineage>
        <taxon>Eukaryota</taxon>
        <taxon>Fungi</taxon>
        <taxon>Dikarya</taxon>
        <taxon>Basidiomycota</taxon>
        <taxon>Agaricomycotina</taxon>
        <taxon>Agaricomycetes</taxon>
        <taxon>Agaricomycetidae</taxon>
        <taxon>Agaricales</taxon>
        <taxon>Marasmiineae</taxon>
        <taxon>Omphalotaceae</taxon>
        <taxon>Lentinula</taxon>
    </lineage>
</organism>
<evidence type="ECO:0000259" key="2">
    <source>
        <dbReference type="Pfam" id="PF20151"/>
    </source>
</evidence>
<keyword evidence="1" id="KW-0812">Transmembrane</keyword>
<feature type="transmembrane region" description="Helical" evidence="1">
    <location>
        <begin position="218"/>
        <end position="236"/>
    </location>
</feature>
<feature type="transmembrane region" description="Helical" evidence="1">
    <location>
        <begin position="107"/>
        <end position="127"/>
    </location>
</feature>
<name>A0A9W8ZYE2_9AGAR</name>
<dbReference type="InterPro" id="IPR045340">
    <property type="entry name" value="DUF6533"/>
</dbReference>
<feature type="domain" description="DUF6533" evidence="2">
    <location>
        <begin position="15"/>
        <end position="56"/>
    </location>
</feature>
<proteinExistence type="predicted"/>
<reference evidence="3" key="1">
    <citation type="submission" date="2022-08" db="EMBL/GenBank/DDBJ databases">
        <title>A Global Phylogenomic Analysis of the Shiitake Genus Lentinula.</title>
        <authorList>
            <consortium name="DOE Joint Genome Institute"/>
            <person name="Sierra-Patev S."/>
            <person name="Min B."/>
            <person name="Naranjo-Ortiz M."/>
            <person name="Looney B."/>
            <person name="Konkel Z."/>
            <person name="Slot J.C."/>
            <person name="Sakamoto Y."/>
            <person name="Steenwyk J.L."/>
            <person name="Rokas A."/>
            <person name="Carro J."/>
            <person name="Camarero S."/>
            <person name="Ferreira P."/>
            <person name="Molpeceres G."/>
            <person name="Ruiz-Duenas F.J."/>
            <person name="Serrano A."/>
            <person name="Henrissat B."/>
            <person name="Drula E."/>
            <person name="Hughes K.W."/>
            <person name="Mata J.L."/>
            <person name="Ishikawa N.K."/>
            <person name="Vargas-Isla R."/>
            <person name="Ushijima S."/>
            <person name="Smith C.A."/>
            <person name="Ahrendt S."/>
            <person name="Andreopoulos W."/>
            <person name="He G."/>
            <person name="Labutti K."/>
            <person name="Lipzen A."/>
            <person name="Ng V."/>
            <person name="Riley R."/>
            <person name="Sandor L."/>
            <person name="Barry K."/>
            <person name="Martinez A.T."/>
            <person name="Xiao Y."/>
            <person name="Gibbons J.G."/>
            <person name="Terashima K."/>
            <person name="Grigoriev I.V."/>
            <person name="Hibbett D.S."/>
        </authorList>
    </citation>
    <scope>NUCLEOTIDE SEQUENCE</scope>
    <source>
        <strain evidence="3">JLM2183</strain>
    </source>
</reference>
<sequence length="308" mass="34255">MDTASGRISQDFTWASIALLYYDYGTTLDEEVEYIWGMRFSSSTLLYILCHYAMLANLLYPLAHLNKLGLSCDIWYKIIAVLGVLGRAAVMVTFTLRTYVVWSQSRIVLVSLIMLGVATVLTDAIFVPRQSCENTKGNTATVDIVRSLLTIVFETLSATLIFIRSFQAYKSGGLYSSEHGFTYILMQEGAVYFCVVSLFTVATFVLKLCTKSQYLHDLLNAFTLPLSGLLTARFLLHLRAWNKTRCTTVSCATALDIDSQNDSHVSSISSTGIQLGSATASNNSETHWMSTTEFGEDPMLETKRTFLS</sequence>
<dbReference type="AlphaFoldDB" id="A0A9W8ZYE2"/>
<protein>
    <recommendedName>
        <fullName evidence="2">DUF6533 domain-containing protein</fullName>
    </recommendedName>
</protein>
<dbReference type="Pfam" id="PF20151">
    <property type="entry name" value="DUF6533"/>
    <property type="match status" value="1"/>
</dbReference>
<accession>A0A9W8ZYE2</accession>
<feature type="transmembrane region" description="Helical" evidence="1">
    <location>
        <begin position="74"/>
        <end position="95"/>
    </location>
</feature>
<keyword evidence="1" id="KW-1133">Transmembrane helix</keyword>
<keyword evidence="1" id="KW-0472">Membrane</keyword>
<feature type="transmembrane region" description="Helical" evidence="1">
    <location>
        <begin position="148"/>
        <end position="169"/>
    </location>
</feature>
<keyword evidence="4" id="KW-1185">Reference proteome</keyword>
<feature type="transmembrane region" description="Helical" evidence="1">
    <location>
        <begin position="189"/>
        <end position="206"/>
    </location>
</feature>
<comment type="caution">
    <text evidence="3">The sequence shown here is derived from an EMBL/GenBank/DDBJ whole genome shotgun (WGS) entry which is preliminary data.</text>
</comment>
<evidence type="ECO:0000256" key="1">
    <source>
        <dbReference type="SAM" id="Phobius"/>
    </source>
</evidence>
<dbReference type="Proteomes" id="UP001150266">
    <property type="component" value="Unassembled WGS sequence"/>
</dbReference>